<feature type="signal peptide" evidence="1">
    <location>
        <begin position="1"/>
        <end position="20"/>
    </location>
</feature>
<dbReference type="PhylomeDB" id="Q8SZG8"/>
<protein>
    <submittedName>
        <fullName evidence="3">LP03261p</fullName>
    </submittedName>
</protein>
<gene>
    <name evidence="3" type="ORF">CG11470</name>
</gene>
<sequence>MFAKQAKILVFCLSLGLSLAVKLQIPFRPDAHIQELQLQSRELAEVHSDHSTQCFSIYKPKLAKIADQFETNFTACISAYDNCTSHISEKYAEDRQILLRSANIGCSYPNSNCQVWTLEQQPLDTVVSRLECASTNSAESSKTFYAISANATQIAVQIQEQYTILESRKSVCINDANRSRLECASTNSAESSKTFYAISANATQIAVQIQEQYTILESRKSVCINDANRSYVEDTSDTYELLNNCLKNGPTTTTCNPLTYPTTTTATTTTTTITTAAPLLR</sequence>
<dbReference type="Pfam" id="PF05267">
    <property type="entry name" value="DUF725"/>
    <property type="match status" value="2"/>
</dbReference>
<dbReference type="OrthoDB" id="8054395at2759"/>
<evidence type="ECO:0000256" key="1">
    <source>
        <dbReference type="SAM" id="SignalP"/>
    </source>
</evidence>
<feature type="chain" id="PRO_5004315064" evidence="1">
    <location>
        <begin position="21"/>
        <end position="281"/>
    </location>
</feature>
<keyword evidence="1" id="KW-0732">Signal</keyword>
<name>Q8SZG8_DROME</name>
<evidence type="ECO:0000313" key="3">
    <source>
        <dbReference type="EMBL" id="AAL48517.1"/>
    </source>
</evidence>
<feature type="domain" description="Protein TsetseEP" evidence="2">
    <location>
        <begin position="180"/>
        <end position="229"/>
    </location>
</feature>
<accession>Q8SZG8</accession>
<proteinExistence type="evidence at transcript level"/>
<organism evidence="3">
    <name type="scientific">Drosophila melanogaster</name>
    <name type="common">Fruit fly</name>
    <dbReference type="NCBI Taxonomy" id="7227"/>
    <lineage>
        <taxon>Eukaryota</taxon>
        <taxon>Metazoa</taxon>
        <taxon>Ecdysozoa</taxon>
        <taxon>Arthropoda</taxon>
        <taxon>Hexapoda</taxon>
        <taxon>Insecta</taxon>
        <taxon>Pterygota</taxon>
        <taxon>Neoptera</taxon>
        <taxon>Endopterygota</taxon>
        <taxon>Diptera</taxon>
        <taxon>Brachycera</taxon>
        <taxon>Muscomorpha</taxon>
        <taxon>Ephydroidea</taxon>
        <taxon>Drosophilidae</taxon>
        <taxon>Drosophila</taxon>
        <taxon>Sophophora</taxon>
    </lineage>
</organism>
<dbReference type="AlphaFoldDB" id="Q8SZG8"/>
<dbReference type="EMBL" id="AY070895">
    <property type="protein sequence ID" value="AAL48517.1"/>
    <property type="molecule type" value="mRNA"/>
</dbReference>
<reference evidence="3" key="1">
    <citation type="submission" date="2001-12" db="EMBL/GenBank/DDBJ databases">
        <authorList>
            <person name="Stapleton M."/>
            <person name="Brokstein P."/>
            <person name="Hong L."/>
            <person name="Agbayani A."/>
            <person name="Carlson J."/>
            <person name="Champe M."/>
            <person name="Chavez C."/>
            <person name="Dorsett V."/>
            <person name="Dresnek D."/>
            <person name="Farfan D."/>
            <person name="Frise E."/>
            <person name="George R."/>
            <person name="Gonzalez M."/>
            <person name="Guarin H."/>
            <person name="Kronmiller B."/>
            <person name="Li P."/>
            <person name="Liao G."/>
            <person name="Miranda A."/>
            <person name="Mungall C.J."/>
            <person name="Nunoo J."/>
            <person name="Pacleb J."/>
            <person name="Paragas V."/>
            <person name="Park S."/>
            <person name="Patel S."/>
            <person name="Phouanenavong S."/>
            <person name="Wan K."/>
            <person name="Yu C."/>
            <person name="Lewis S.E."/>
            <person name="Rubin G.M."/>
            <person name="Celniker S."/>
        </authorList>
    </citation>
    <scope>NUCLEOTIDE SEQUENCE</scope>
    <source>
        <strain evidence="3">Berkeley</strain>
    </source>
</reference>
<dbReference type="InterPro" id="IPR007931">
    <property type="entry name" value="TsetseEP"/>
</dbReference>
<dbReference type="ExpressionAtlas" id="Q8SZG8">
    <property type="expression patterns" value="baseline and differential"/>
</dbReference>
<feature type="domain" description="Protein TsetseEP" evidence="2">
    <location>
        <begin position="50"/>
        <end position="178"/>
    </location>
</feature>
<dbReference type="VEuPathDB" id="VectorBase:FBgn0039671"/>
<evidence type="ECO:0000259" key="2">
    <source>
        <dbReference type="Pfam" id="PF05267"/>
    </source>
</evidence>